<dbReference type="AlphaFoldDB" id="A0A2A6CX34"/>
<evidence type="ECO:0000313" key="2">
    <source>
        <dbReference type="EnsemblMetazoa" id="PPA44265.1"/>
    </source>
</evidence>
<feature type="compositionally biased region" description="Basic and acidic residues" evidence="1">
    <location>
        <begin position="22"/>
        <end position="41"/>
    </location>
</feature>
<name>A0A2A6CX34_PRIPA</name>
<reference evidence="2" key="2">
    <citation type="submission" date="2022-06" db="UniProtKB">
        <authorList>
            <consortium name="EnsemblMetazoa"/>
        </authorList>
    </citation>
    <scope>IDENTIFICATION</scope>
    <source>
        <strain evidence="2">PS312</strain>
    </source>
</reference>
<protein>
    <submittedName>
        <fullName evidence="2">Uncharacterized protein</fullName>
    </submittedName>
</protein>
<evidence type="ECO:0000256" key="1">
    <source>
        <dbReference type="SAM" id="MobiDB-lite"/>
    </source>
</evidence>
<proteinExistence type="predicted"/>
<evidence type="ECO:0000313" key="3">
    <source>
        <dbReference type="Proteomes" id="UP000005239"/>
    </source>
</evidence>
<dbReference type="EnsemblMetazoa" id="PPA44265.1">
    <property type="protein sequence ID" value="PPA44265.1"/>
    <property type="gene ID" value="WBGene00282634"/>
</dbReference>
<sequence>MKESRQRKKGCEIVCGMERARSLSEKERRRESVRNETECRQLESGQQMETNVKNADCLNPELAPNSKVELKVNGPLCQSSIH</sequence>
<keyword evidence="3" id="KW-1185">Reference proteome</keyword>
<accession>A0A2A6CX34</accession>
<feature type="region of interest" description="Disordered" evidence="1">
    <location>
        <begin position="22"/>
        <end position="47"/>
    </location>
</feature>
<accession>A0A8R1V1V7</accession>
<organism evidence="2 3">
    <name type="scientific">Pristionchus pacificus</name>
    <name type="common">Parasitic nematode worm</name>
    <dbReference type="NCBI Taxonomy" id="54126"/>
    <lineage>
        <taxon>Eukaryota</taxon>
        <taxon>Metazoa</taxon>
        <taxon>Ecdysozoa</taxon>
        <taxon>Nematoda</taxon>
        <taxon>Chromadorea</taxon>
        <taxon>Rhabditida</taxon>
        <taxon>Rhabditina</taxon>
        <taxon>Diplogasteromorpha</taxon>
        <taxon>Diplogasteroidea</taxon>
        <taxon>Neodiplogasteridae</taxon>
        <taxon>Pristionchus</taxon>
    </lineage>
</organism>
<gene>
    <name evidence="2" type="primary">WBGene00282634</name>
</gene>
<dbReference type="Proteomes" id="UP000005239">
    <property type="component" value="Unassembled WGS sequence"/>
</dbReference>
<reference evidence="3" key="1">
    <citation type="journal article" date="2008" name="Nat. Genet.">
        <title>The Pristionchus pacificus genome provides a unique perspective on nematode lifestyle and parasitism.</title>
        <authorList>
            <person name="Dieterich C."/>
            <person name="Clifton S.W."/>
            <person name="Schuster L.N."/>
            <person name="Chinwalla A."/>
            <person name="Delehaunty K."/>
            <person name="Dinkelacker I."/>
            <person name="Fulton L."/>
            <person name="Fulton R."/>
            <person name="Godfrey J."/>
            <person name="Minx P."/>
            <person name="Mitreva M."/>
            <person name="Roeseler W."/>
            <person name="Tian H."/>
            <person name="Witte H."/>
            <person name="Yang S.P."/>
            <person name="Wilson R.K."/>
            <person name="Sommer R.J."/>
        </authorList>
    </citation>
    <scope>NUCLEOTIDE SEQUENCE [LARGE SCALE GENOMIC DNA]</scope>
    <source>
        <strain evidence="3">PS312</strain>
    </source>
</reference>